<evidence type="ECO:0000259" key="7">
    <source>
        <dbReference type="PROSITE" id="PS51379"/>
    </source>
</evidence>
<dbReference type="Pfam" id="PF14697">
    <property type="entry name" value="Fer4_21"/>
    <property type="match status" value="1"/>
</dbReference>
<evidence type="ECO:0000256" key="2">
    <source>
        <dbReference type="ARBA" id="ARBA00022485"/>
    </source>
</evidence>
<dbReference type="PROSITE" id="PS00198">
    <property type="entry name" value="4FE4S_FER_1"/>
    <property type="match status" value="1"/>
</dbReference>
<dbReference type="Gene3D" id="3.30.70.20">
    <property type="match status" value="2"/>
</dbReference>
<sequence length="67" mass="6924">MNSKKVASINKDICVCCGACFQECPMSAISSEGGRFMKVDPSMCVGCGRCAGICPAGCITVSDRKPA</sequence>
<evidence type="ECO:0000256" key="1">
    <source>
        <dbReference type="ARBA" id="ARBA00022448"/>
    </source>
</evidence>
<dbReference type="SUPFAM" id="SSF54862">
    <property type="entry name" value="4Fe-4S ferredoxins"/>
    <property type="match status" value="1"/>
</dbReference>
<dbReference type="AlphaFoldDB" id="A0A1H9VAH5"/>
<gene>
    <name evidence="8" type="ORF">SAMN04487884_12217</name>
</gene>
<accession>A0A1H9VAH5</accession>
<keyword evidence="6" id="KW-0411">Iron-sulfur</keyword>
<dbReference type="PANTHER" id="PTHR42859">
    <property type="entry name" value="OXIDOREDUCTASE"/>
    <property type="match status" value="1"/>
</dbReference>
<organism evidence="8 9">
    <name type="scientific">Butyrivibrio fibrisolvens</name>
    <dbReference type="NCBI Taxonomy" id="831"/>
    <lineage>
        <taxon>Bacteria</taxon>
        <taxon>Bacillati</taxon>
        <taxon>Bacillota</taxon>
        <taxon>Clostridia</taxon>
        <taxon>Lachnospirales</taxon>
        <taxon>Lachnospiraceae</taxon>
        <taxon>Butyrivibrio</taxon>
    </lineage>
</organism>
<feature type="domain" description="4Fe-4S ferredoxin-type" evidence="7">
    <location>
        <begin position="35"/>
        <end position="64"/>
    </location>
</feature>
<protein>
    <submittedName>
        <fullName evidence="8">4Fe-4S dicluster domain-containing protein</fullName>
    </submittedName>
</protein>
<keyword evidence="2" id="KW-0004">4Fe-4S</keyword>
<dbReference type="PANTHER" id="PTHR42859:SF10">
    <property type="entry name" value="DIMETHYLSULFOXIDE REDUCTASE CHAIN B"/>
    <property type="match status" value="1"/>
</dbReference>
<name>A0A1H9VAH5_BUTFI</name>
<keyword evidence="5" id="KW-0408">Iron</keyword>
<evidence type="ECO:0000313" key="8">
    <source>
        <dbReference type="EMBL" id="SES18424.1"/>
    </source>
</evidence>
<evidence type="ECO:0000256" key="3">
    <source>
        <dbReference type="ARBA" id="ARBA00022723"/>
    </source>
</evidence>
<dbReference type="GO" id="GO:0051539">
    <property type="term" value="F:4 iron, 4 sulfur cluster binding"/>
    <property type="evidence" value="ECO:0007669"/>
    <property type="project" value="UniProtKB-KW"/>
</dbReference>
<dbReference type="RefSeq" id="WP_027206400.1">
    <property type="nucleotide sequence ID" value="NZ_FOGJ01000022.1"/>
</dbReference>
<evidence type="ECO:0000256" key="5">
    <source>
        <dbReference type="ARBA" id="ARBA00023004"/>
    </source>
</evidence>
<dbReference type="InterPro" id="IPR017896">
    <property type="entry name" value="4Fe4S_Fe-S-bd"/>
</dbReference>
<reference evidence="8 9" key="1">
    <citation type="submission" date="2016-10" db="EMBL/GenBank/DDBJ databases">
        <authorList>
            <person name="de Groot N.N."/>
        </authorList>
    </citation>
    <scope>NUCLEOTIDE SEQUENCE [LARGE SCALE GENOMIC DNA]</scope>
    <source>
        <strain evidence="8 9">AR40</strain>
    </source>
</reference>
<evidence type="ECO:0000256" key="6">
    <source>
        <dbReference type="ARBA" id="ARBA00023014"/>
    </source>
</evidence>
<evidence type="ECO:0000313" key="9">
    <source>
        <dbReference type="Proteomes" id="UP000182584"/>
    </source>
</evidence>
<dbReference type="Proteomes" id="UP000182584">
    <property type="component" value="Unassembled WGS sequence"/>
</dbReference>
<proteinExistence type="predicted"/>
<dbReference type="PROSITE" id="PS51379">
    <property type="entry name" value="4FE4S_FER_2"/>
    <property type="match status" value="2"/>
</dbReference>
<keyword evidence="4" id="KW-0249">Electron transport</keyword>
<dbReference type="InterPro" id="IPR017900">
    <property type="entry name" value="4Fe4S_Fe_S_CS"/>
</dbReference>
<keyword evidence="3" id="KW-0479">Metal-binding</keyword>
<dbReference type="EMBL" id="FOGJ01000022">
    <property type="protein sequence ID" value="SES18424.1"/>
    <property type="molecule type" value="Genomic_DNA"/>
</dbReference>
<dbReference type="OrthoDB" id="9813995at2"/>
<feature type="domain" description="4Fe-4S ferredoxin-type" evidence="7">
    <location>
        <begin position="5"/>
        <end position="34"/>
    </location>
</feature>
<keyword evidence="1" id="KW-0813">Transport</keyword>
<dbReference type="InterPro" id="IPR050294">
    <property type="entry name" value="RnfB_subfamily"/>
</dbReference>
<dbReference type="GO" id="GO:0046872">
    <property type="term" value="F:metal ion binding"/>
    <property type="evidence" value="ECO:0007669"/>
    <property type="project" value="UniProtKB-KW"/>
</dbReference>
<evidence type="ECO:0000256" key="4">
    <source>
        <dbReference type="ARBA" id="ARBA00022982"/>
    </source>
</evidence>